<protein>
    <submittedName>
        <fullName evidence="1">Uncharacterized protein</fullName>
    </submittedName>
</protein>
<dbReference type="AlphaFoldDB" id="A0A2K8U4U1"/>
<keyword evidence="2" id="KW-1185">Reference proteome</keyword>
<gene>
    <name evidence="1" type="ORF">THSYN_06340</name>
</gene>
<name>A0A2K8U4U1_9GAMM</name>
<reference evidence="1 2" key="1">
    <citation type="submission" date="2017-03" db="EMBL/GenBank/DDBJ databases">
        <title>Complete genome sequence of Candidatus 'Thiodictyon syntrophicum' sp. nov. strain Cad16T, a photolithoautotroph purple sulfur bacterium isolated from an alpine meromictic lake.</title>
        <authorList>
            <person name="Luedin S.M."/>
            <person name="Pothier J.F."/>
            <person name="Danza F."/>
            <person name="Storelli N."/>
            <person name="Wittwer M."/>
            <person name="Tonolla M."/>
        </authorList>
    </citation>
    <scope>NUCLEOTIDE SEQUENCE [LARGE SCALE GENOMIC DNA]</scope>
    <source>
        <strain evidence="1 2">Cad16T</strain>
    </source>
</reference>
<sequence>MPAGLESQLTARRLVGLKIGISLAEPVEPADLAAAVRDALTLGVPAYALSRHIQRPFGLPTTLAVIERLLGSTV</sequence>
<organism evidence="1 2">
    <name type="scientific">Candidatus Thiodictyon syntrophicum</name>
    <dbReference type="NCBI Taxonomy" id="1166950"/>
    <lineage>
        <taxon>Bacteria</taxon>
        <taxon>Pseudomonadati</taxon>
        <taxon>Pseudomonadota</taxon>
        <taxon>Gammaproteobacteria</taxon>
        <taxon>Chromatiales</taxon>
        <taxon>Chromatiaceae</taxon>
        <taxon>Thiodictyon</taxon>
    </lineage>
</organism>
<accession>A0A2K8U4U1</accession>
<evidence type="ECO:0000313" key="1">
    <source>
        <dbReference type="EMBL" id="AUB80606.1"/>
    </source>
</evidence>
<dbReference type="Proteomes" id="UP000232638">
    <property type="component" value="Chromosome"/>
</dbReference>
<proteinExistence type="predicted"/>
<evidence type="ECO:0000313" key="2">
    <source>
        <dbReference type="Proteomes" id="UP000232638"/>
    </source>
</evidence>
<dbReference type="EMBL" id="CP020370">
    <property type="protein sequence ID" value="AUB80606.1"/>
    <property type="molecule type" value="Genomic_DNA"/>
</dbReference>
<dbReference type="KEGG" id="tsy:THSYN_06340"/>